<evidence type="ECO:0000313" key="8">
    <source>
        <dbReference type="Proteomes" id="UP001230156"/>
    </source>
</evidence>
<comment type="subcellular location">
    <subcellularLocation>
        <location evidence="1">Cell membrane</location>
        <topology evidence="1">Multi-pass membrane protein</topology>
    </subcellularLocation>
</comment>
<keyword evidence="2" id="KW-1003">Cell membrane</keyword>
<keyword evidence="8" id="KW-1185">Reference proteome</keyword>
<dbReference type="InterPro" id="IPR036259">
    <property type="entry name" value="MFS_trans_sf"/>
</dbReference>
<evidence type="ECO:0000313" key="7">
    <source>
        <dbReference type="EMBL" id="MDQ7250166.1"/>
    </source>
</evidence>
<feature type="transmembrane region" description="Helical" evidence="6">
    <location>
        <begin position="291"/>
        <end position="316"/>
    </location>
</feature>
<evidence type="ECO:0000256" key="4">
    <source>
        <dbReference type="ARBA" id="ARBA00022989"/>
    </source>
</evidence>
<accession>A0ABU0YT34</accession>
<dbReference type="PANTHER" id="PTHR23513">
    <property type="entry name" value="INTEGRAL MEMBRANE EFFLUX PROTEIN-RELATED"/>
    <property type="match status" value="1"/>
</dbReference>
<proteinExistence type="predicted"/>
<organism evidence="7 8">
    <name type="scientific">Dongia sedimenti</name>
    <dbReference type="NCBI Taxonomy" id="3064282"/>
    <lineage>
        <taxon>Bacteria</taxon>
        <taxon>Pseudomonadati</taxon>
        <taxon>Pseudomonadota</taxon>
        <taxon>Alphaproteobacteria</taxon>
        <taxon>Rhodospirillales</taxon>
        <taxon>Dongiaceae</taxon>
        <taxon>Dongia</taxon>
    </lineage>
</organism>
<comment type="caution">
    <text evidence="7">The sequence shown here is derived from an EMBL/GenBank/DDBJ whole genome shotgun (WGS) entry which is preliminary data.</text>
</comment>
<dbReference type="Pfam" id="PF07690">
    <property type="entry name" value="MFS_1"/>
    <property type="match status" value="1"/>
</dbReference>
<dbReference type="RefSeq" id="WP_379959063.1">
    <property type="nucleotide sequence ID" value="NZ_JAUYVI010000006.1"/>
</dbReference>
<feature type="transmembrane region" description="Helical" evidence="6">
    <location>
        <begin position="380"/>
        <end position="400"/>
    </location>
</feature>
<evidence type="ECO:0000256" key="3">
    <source>
        <dbReference type="ARBA" id="ARBA00022692"/>
    </source>
</evidence>
<name>A0ABU0YT34_9PROT</name>
<feature type="transmembrane region" description="Helical" evidence="6">
    <location>
        <begin position="74"/>
        <end position="95"/>
    </location>
</feature>
<sequence length="406" mass="42658">MLAGWSRDFRALMAAFAVSSIGTKIAREAVPLTAVLVLQAGPGALSLLGAAATLPVLVLGLFAGVWVDRWRRRPLMIAADLLRFVAVVSIPVAAWCNVLTMTQLLAVVMAVAALSLLFMAADAAYLPSLVEAGRLAKANAARETIDATAEIVGPPIGGVLVQVLTAPAALLIDAVSYLVSALFLFRMTHSEPAVSQQTERRRTLHQIAEGLNALWHHPILRPLLLARAIRTFFGGMIGPFYVLYVVRHLGVSPAAMGVLIACGGVAALAGAALVPWLNARIPAGPGLIGAFAIKTVGLACMPLAGLLPVLMLPLLVLQQLLQDSVTSYFAVNERTLRQKLVPNSQLGRVAATIAVVNDGPIPLGALIAGLLVQVVSLDTVLWIAVAGYALSPLVALLSPVRRLRDI</sequence>
<evidence type="ECO:0000256" key="5">
    <source>
        <dbReference type="ARBA" id="ARBA00023136"/>
    </source>
</evidence>
<keyword evidence="3 6" id="KW-0812">Transmembrane</keyword>
<keyword evidence="4 6" id="KW-1133">Transmembrane helix</keyword>
<dbReference type="InterPro" id="IPR011701">
    <property type="entry name" value="MFS"/>
</dbReference>
<feature type="transmembrane region" description="Helical" evidence="6">
    <location>
        <begin position="256"/>
        <end position="279"/>
    </location>
</feature>
<dbReference type="CDD" id="cd06173">
    <property type="entry name" value="MFS_MefA_like"/>
    <property type="match status" value="1"/>
</dbReference>
<reference evidence="8" key="1">
    <citation type="submission" date="2023-08" db="EMBL/GenBank/DDBJ databases">
        <title>Rhodospirillaceae gen. nov., a novel taxon isolated from the Yangtze River Yuezi River estuary sludge.</title>
        <authorList>
            <person name="Ruan L."/>
        </authorList>
    </citation>
    <scope>NUCLEOTIDE SEQUENCE [LARGE SCALE GENOMIC DNA]</scope>
    <source>
        <strain evidence="8">R-7</strain>
    </source>
</reference>
<dbReference type="Gene3D" id="1.20.1250.20">
    <property type="entry name" value="MFS general substrate transporter like domains"/>
    <property type="match status" value="1"/>
</dbReference>
<keyword evidence="5 6" id="KW-0472">Membrane</keyword>
<evidence type="ECO:0000256" key="6">
    <source>
        <dbReference type="SAM" id="Phobius"/>
    </source>
</evidence>
<feature type="transmembrane region" description="Helical" evidence="6">
    <location>
        <begin position="43"/>
        <end position="67"/>
    </location>
</feature>
<feature type="transmembrane region" description="Helical" evidence="6">
    <location>
        <begin position="224"/>
        <end position="244"/>
    </location>
</feature>
<evidence type="ECO:0000256" key="1">
    <source>
        <dbReference type="ARBA" id="ARBA00004651"/>
    </source>
</evidence>
<gene>
    <name evidence="7" type="ORF">Q8A70_20920</name>
</gene>
<dbReference type="SUPFAM" id="SSF103473">
    <property type="entry name" value="MFS general substrate transporter"/>
    <property type="match status" value="1"/>
</dbReference>
<protein>
    <submittedName>
        <fullName evidence="7">MFS transporter</fullName>
    </submittedName>
</protein>
<dbReference type="PANTHER" id="PTHR23513:SF6">
    <property type="entry name" value="MAJOR FACILITATOR SUPERFAMILY ASSOCIATED DOMAIN-CONTAINING PROTEIN"/>
    <property type="match status" value="1"/>
</dbReference>
<evidence type="ECO:0000256" key="2">
    <source>
        <dbReference type="ARBA" id="ARBA00022475"/>
    </source>
</evidence>
<dbReference type="EMBL" id="JAUYVI010000006">
    <property type="protein sequence ID" value="MDQ7250166.1"/>
    <property type="molecule type" value="Genomic_DNA"/>
</dbReference>
<feature type="transmembrane region" description="Helical" evidence="6">
    <location>
        <begin position="101"/>
        <end position="125"/>
    </location>
</feature>
<dbReference type="Proteomes" id="UP001230156">
    <property type="component" value="Unassembled WGS sequence"/>
</dbReference>